<keyword evidence="3" id="KW-1185">Reference proteome</keyword>
<sequence>MSEKSHEEAFKSIEKLPDDESWPSNLIRAPSLSPRTQTEDQNPGNTKVDQKNEEIQDEESDFSMGKLIRQASLTNSESFPPRRHVKKLAPNSSISRHGSIMKTDLSKLGGPSGKIIRAQRVMNQLKTQKSMNDLELYNELQGFKDLSLDPESSNGQTSASPNGKKSAEDIKAQIKFWARAVASNARQES</sequence>
<protein>
    <submittedName>
        <fullName evidence="2">Uncharacterized protein</fullName>
    </submittedName>
</protein>
<accession>A0A5A7QDQ6</accession>
<feature type="region of interest" description="Disordered" evidence="1">
    <location>
        <begin position="1"/>
        <end position="111"/>
    </location>
</feature>
<feature type="compositionally biased region" description="Polar residues" evidence="1">
    <location>
        <begin position="33"/>
        <end position="47"/>
    </location>
</feature>
<dbReference type="AlphaFoldDB" id="A0A5A7QDQ6"/>
<comment type="caution">
    <text evidence="2">The sequence shown here is derived from an EMBL/GenBank/DDBJ whole genome shotgun (WGS) entry which is preliminary data.</text>
</comment>
<organism evidence="2 3">
    <name type="scientific">Striga asiatica</name>
    <name type="common">Asiatic witchweed</name>
    <name type="synonym">Buchnera asiatica</name>
    <dbReference type="NCBI Taxonomy" id="4170"/>
    <lineage>
        <taxon>Eukaryota</taxon>
        <taxon>Viridiplantae</taxon>
        <taxon>Streptophyta</taxon>
        <taxon>Embryophyta</taxon>
        <taxon>Tracheophyta</taxon>
        <taxon>Spermatophyta</taxon>
        <taxon>Magnoliopsida</taxon>
        <taxon>eudicotyledons</taxon>
        <taxon>Gunneridae</taxon>
        <taxon>Pentapetalae</taxon>
        <taxon>asterids</taxon>
        <taxon>lamiids</taxon>
        <taxon>Lamiales</taxon>
        <taxon>Orobanchaceae</taxon>
        <taxon>Buchnereae</taxon>
        <taxon>Striga</taxon>
    </lineage>
</organism>
<name>A0A5A7QDQ6_STRAF</name>
<dbReference type="PANTHER" id="PTHR33785">
    <property type="entry name" value="OS06G0550800 PROTEIN"/>
    <property type="match status" value="1"/>
</dbReference>
<proteinExistence type="predicted"/>
<dbReference type="EMBL" id="BKCP01006515">
    <property type="protein sequence ID" value="GER43066.1"/>
    <property type="molecule type" value="Genomic_DNA"/>
</dbReference>
<evidence type="ECO:0000256" key="1">
    <source>
        <dbReference type="SAM" id="MobiDB-lite"/>
    </source>
</evidence>
<evidence type="ECO:0000313" key="3">
    <source>
        <dbReference type="Proteomes" id="UP000325081"/>
    </source>
</evidence>
<dbReference type="OrthoDB" id="1875420at2759"/>
<feature type="compositionally biased region" description="Polar residues" evidence="1">
    <location>
        <begin position="150"/>
        <end position="163"/>
    </location>
</feature>
<feature type="compositionally biased region" description="Basic and acidic residues" evidence="1">
    <location>
        <begin position="1"/>
        <end position="18"/>
    </location>
</feature>
<dbReference type="Proteomes" id="UP000325081">
    <property type="component" value="Unassembled WGS sequence"/>
</dbReference>
<gene>
    <name evidence="2" type="ORF">STAS_19897</name>
</gene>
<reference evidence="3" key="1">
    <citation type="journal article" date="2019" name="Curr. Biol.">
        <title>Genome Sequence of Striga asiatica Provides Insight into the Evolution of Plant Parasitism.</title>
        <authorList>
            <person name="Yoshida S."/>
            <person name="Kim S."/>
            <person name="Wafula E.K."/>
            <person name="Tanskanen J."/>
            <person name="Kim Y.M."/>
            <person name="Honaas L."/>
            <person name="Yang Z."/>
            <person name="Spallek T."/>
            <person name="Conn C.E."/>
            <person name="Ichihashi Y."/>
            <person name="Cheong K."/>
            <person name="Cui S."/>
            <person name="Der J.P."/>
            <person name="Gundlach H."/>
            <person name="Jiao Y."/>
            <person name="Hori C."/>
            <person name="Ishida J.K."/>
            <person name="Kasahara H."/>
            <person name="Kiba T."/>
            <person name="Kim M.S."/>
            <person name="Koo N."/>
            <person name="Laohavisit A."/>
            <person name="Lee Y.H."/>
            <person name="Lumba S."/>
            <person name="McCourt P."/>
            <person name="Mortimer J.C."/>
            <person name="Mutuku J.M."/>
            <person name="Nomura T."/>
            <person name="Sasaki-Sekimoto Y."/>
            <person name="Seto Y."/>
            <person name="Wang Y."/>
            <person name="Wakatake T."/>
            <person name="Sakakibara H."/>
            <person name="Demura T."/>
            <person name="Yamaguchi S."/>
            <person name="Yoneyama K."/>
            <person name="Manabe R.I."/>
            <person name="Nelson D.C."/>
            <person name="Schulman A.H."/>
            <person name="Timko M.P."/>
            <person name="dePamphilis C.W."/>
            <person name="Choi D."/>
            <person name="Shirasu K."/>
        </authorList>
    </citation>
    <scope>NUCLEOTIDE SEQUENCE [LARGE SCALE GENOMIC DNA]</scope>
    <source>
        <strain evidence="3">cv. UVA1</strain>
    </source>
</reference>
<evidence type="ECO:0000313" key="2">
    <source>
        <dbReference type="EMBL" id="GER43066.1"/>
    </source>
</evidence>
<feature type="region of interest" description="Disordered" evidence="1">
    <location>
        <begin position="145"/>
        <end position="167"/>
    </location>
</feature>
<dbReference type="PANTHER" id="PTHR33785:SF5">
    <property type="entry name" value="SERINE_ARGININE REPETITIVE MATRIX PROTEIN"/>
    <property type="match status" value="1"/>
</dbReference>